<dbReference type="InterPro" id="IPR013785">
    <property type="entry name" value="Aldolase_TIM"/>
</dbReference>
<feature type="domain" description="Radical SAM core" evidence="7">
    <location>
        <begin position="40"/>
        <end position="266"/>
    </location>
</feature>
<dbReference type="GO" id="GO:0051539">
    <property type="term" value="F:4 iron, 4 sulfur cluster binding"/>
    <property type="evidence" value="ECO:0007669"/>
    <property type="project" value="UniProtKB-KW"/>
</dbReference>
<dbReference type="CDD" id="cd01335">
    <property type="entry name" value="Radical_SAM"/>
    <property type="match status" value="1"/>
</dbReference>
<dbReference type="Pfam" id="PF13186">
    <property type="entry name" value="SPASM"/>
    <property type="match status" value="1"/>
</dbReference>
<dbReference type="SFLD" id="SFLDG01387">
    <property type="entry name" value="BtrN-like_SPASM_domain_contain"/>
    <property type="match status" value="1"/>
</dbReference>
<dbReference type="InterPro" id="IPR058240">
    <property type="entry name" value="rSAM_sf"/>
</dbReference>
<dbReference type="Gene3D" id="3.20.20.70">
    <property type="entry name" value="Aldolase class I"/>
    <property type="match status" value="1"/>
</dbReference>
<keyword evidence="5" id="KW-0408">Iron</keyword>
<dbReference type="PANTHER" id="PTHR11228:SF7">
    <property type="entry name" value="PQQA PEPTIDE CYCLASE"/>
    <property type="match status" value="1"/>
</dbReference>
<dbReference type="CDD" id="cd21109">
    <property type="entry name" value="SPASM"/>
    <property type="match status" value="1"/>
</dbReference>
<keyword evidence="8" id="KW-0614">Plasmid</keyword>
<evidence type="ECO:0000313" key="8">
    <source>
        <dbReference type="EMBL" id="QDB01242.1"/>
    </source>
</evidence>
<dbReference type="InterPro" id="IPR023885">
    <property type="entry name" value="4Fe4S-binding_SPASM_dom"/>
</dbReference>
<dbReference type="EMBL" id="MK285062">
    <property type="protein sequence ID" value="QDB01242.1"/>
    <property type="molecule type" value="Genomic_DNA"/>
</dbReference>
<dbReference type="SFLD" id="SFLDG01067">
    <property type="entry name" value="SPASM/twitch_domain_containing"/>
    <property type="match status" value="2"/>
</dbReference>
<evidence type="ECO:0000256" key="1">
    <source>
        <dbReference type="ARBA" id="ARBA00001966"/>
    </source>
</evidence>
<dbReference type="PANTHER" id="PTHR11228">
    <property type="entry name" value="RADICAL SAM DOMAIN PROTEIN"/>
    <property type="match status" value="1"/>
</dbReference>
<dbReference type="InterPro" id="IPR006638">
    <property type="entry name" value="Elp3/MiaA/NifB-like_rSAM"/>
</dbReference>
<sequence>MNIENLEKYYKGFNLLSRKNEIDFESYIFNEMKKNNIEKLDYPILIGIKITDKCNFSCKHCFSNNSNFNEISSNLVDNIINNFLKENHPYKIYLTGGEPFLNKNIFNIIQKLKPYCKIFSIHSNASLITNDLAKKLSNILDKNDYVQVSLDGYNKETFKSTRNCDKFDDVIRGIKNLINNNIKVRINTVVTNKNLNFLERIYDLAIKLDVETISFSPLLDCKKVKEVYLPSDMAILKKFDAILEKYFSSEGKVKIIQDPIAVPWGNPILKNLVKESEFVCPAGKTALEINHNGTIYPCPYMYDNKFNMGNLKNSSLKEIWTNNRWTLLRKNFWSDNSKCINCDSYQKCKSGCLAAAQLSDIEFDPRCEHN</sequence>
<comment type="cofactor">
    <cofactor evidence="1">
        <name>[4Fe-4S] cluster</name>
        <dbReference type="ChEBI" id="CHEBI:49883"/>
    </cofactor>
</comment>
<dbReference type="SFLD" id="SFLDG01386">
    <property type="entry name" value="main_SPASM_domain-containing"/>
    <property type="match status" value="1"/>
</dbReference>
<organism evidence="8">
    <name type="scientific">Clostridium perfringens</name>
    <dbReference type="NCBI Taxonomy" id="1502"/>
    <lineage>
        <taxon>Bacteria</taxon>
        <taxon>Bacillati</taxon>
        <taxon>Bacillota</taxon>
        <taxon>Clostridia</taxon>
        <taxon>Eubacteriales</taxon>
        <taxon>Clostridiaceae</taxon>
        <taxon>Clostridium</taxon>
    </lineage>
</organism>
<dbReference type="GO" id="GO:0046872">
    <property type="term" value="F:metal ion binding"/>
    <property type="evidence" value="ECO:0007669"/>
    <property type="project" value="UniProtKB-KW"/>
</dbReference>
<keyword evidence="6" id="KW-0411">Iron-sulfur</keyword>
<dbReference type="InterPro" id="IPR017200">
    <property type="entry name" value="PqqE-like"/>
</dbReference>
<dbReference type="EC" id="2.-.-.-" evidence="8"/>
<dbReference type="PROSITE" id="PS51918">
    <property type="entry name" value="RADICAL_SAM"/>
    <property type="match status" value="1"/>
</dbReference>
<dbReference type="SFLD" id="SFLDS00029">
    <property type="entry name" value="Radical_SAM"/>
    <property type="match status" value="2"/>
</dbReference>
<dbReference type="InterPro" id="IPR007197">
    <property type="entry name" value="rSAM"/>
</dbReference>
<dbReference type="SMART" id="SM00729">
    <property type="entry name" value="Elp3"/>
    <property type="match status" value="1"/>
</dbReference>
<proteinExistence type="predicted"/>
<dbReference type="InterPro" id="IPR050377">
    <property type="entry name" value="Radical_SAM_PqqE_MftC-like"/>
</dbReference>
<dbReference type="GO" id="GO:0016740">
    <property type="term" value="F:transferase activity"/>
    <property type="evidence" value="ECO:0007669"/>
    <property type="project" value="UniProtKB-KW"/>
</dbReference>
<keyword evidence="2" id="KW-0004">4Fe-4S</keyword>
<dbReference type="SUPFAM" id="SSF102114">
    <property type="entry name" value="Radical SAM enzymes"/>
    <property type="match status" value="1"/>
</dbReference>
<keyword evidence="3" id="KW-0949">S-adenosyl-L-methionine</keyword>
<evidence type="ECO:0000256" key="2">
    <source>
        <dbReference type="ARBA" id="ARBA00022485"/>
    </source>
</evidence>
<name>A0A4Y5T4I4_CLOPF</name>
<dbReference type="PIRSF" id="PIRSF037420">
    <property type="entry name" value="PQQ_syn_pqqE"/>
    <property type="match status" value="1"/>
</dbReference>
<protein>
    <submittedName>
        <fullName evidence="8">Mycofactocin radical SAM maturase MftC</fullName>
        <ecNumber evidence="8">2.-.-.-</ecNumber>
    </submittedName>
</protein>
<dbReference type="RefSeq" id="WP_164800730.1">
    <property type="nucleotide sequence ID" value="NZ_CATNXO010000015.1"/>
</dbReference>
<evidence type="ECO:0000256" key="3">
    <source>
        <dbReference type="ARBA" id="ARBA00022691"/>
    </source>
</evidence>
<evidence type="ECO:0000256" key="4">
    <source>
        <dbReference type="ARBA" id="ARBA00022723"/>
    </source>
</evidence>
<dbReference type="InterPro" id="IPR034391">
    <property type="entry name" value="AdoMet-like_SPASM_containing"/>
</dbReference>
<keyword evidence="4" id="KW-0479">Metal-binding</keyword>
<evidence type="ECO:0000256" key="6">
    <source>
        <dbReference type="ARBA" id="ARBA00023014"/>
    </source>
</evidence>
<accession>A0A4Y5T4I4</accession>
<keyword evidence="8" id="KW-0808">Transferase</keyword>
<dbReference type="Pfam" id="PF04055">
    <property type="entry name" value="Radical_SAM"/>
    <property type="match status" value="1"/>
</dbReference>
<dbReference type="NCBIfam" id="TIGR04085">
    <property type="entry name" value="rSAM_more_4Fe4S"/>
    <property type="match status" value="1"/>
</dbReference>
<dbReference type="AlphaFoldDB" id="A0A4Y5T4I4"/>
<gene>
    <name evidence="8" type="primary">mftC</name>
</gene>
<evidence type="ECO:0000256" key="5">
    <source>
        <dbReference type="ARBA" id="ARBA00023004"/>
    </source>
</evidence>
<evidence type="ECO:0000259" key="7">
    <source>
        <dbReference type="PROSITE" id="PS51918"/>
    </source>
</evidence>
<reference evidence="8" key="1">
    <citation type="journal article" date="2019" name="Pathogens">
        <title>In silico Identification of Novel Toxin Homologs and Associated Mobile Genetic Elements in Clostridium perfringens.</title>
        <authorList>
            <person name="Lacey J.A."/>
            <person name="Johanesen P.A."/>
            <person name="Lyras D."/>
            <person name="Moore R.J."/>
        </authorList>
    </citation>
    <scope>NUCLEOTIDE SEQUENCE</scope>
    <source>
        <strain evidence="8">16SBCL1142</strain>
        <plasmid evidence="8">pCP16SBCL1142-1</plasmid>
    </source>
</reference>
<geneLocation type="plasmid" evidence="8">
    <name>pCP16SBCL1142-1</name>
</geneLocation>